<proteinExistence type="predicted"/>
<sequence>MTYFLSREAVSFGLGDLWIRRLPWPSSLHPTLFSLPLQSVRRRYLIHPPSNQTLNQYVVVLSKHYRGVFETGRVLLQPDSSSRTEAHPLQDPNLTSHRQPSSSSQDFDYGNQGRGYAVY</sequence>
<reference evidence="2 3" key="1">
    <citation type="journal article" date="2007" name="Nature">
        <title>Evolution of genes and genomes on the Drosophila phylogeny.</title>
        <authorList>
            <consortium name="Drosophila 12 Genomes Consortium"/>
            <person name="Clark A.G."/>
            <person name="Eisen M.B."/>
            <person name="Smith D.R."/>
            <person name="Bergman C.M."/>
            <person name="Oliver B."/>
            <person name="Markow T.A."/>
            <person name="Kaufman T.C."/>
            <person name="Kellis M."/>
            <person name="Gelbart W."/>
            <person name="Iyer V.N."/>
            <person name="Pollard D.A."/>
            <person name="Sackton T.B."/>
            <person name="Larracuente A.M."/>
            <person name="Singh N.D."/>
            <person name="Abad J.P."/>
            <person name="Abt D.N."/>
            <person name="Adryan B."/>
            <person name="Aguade M."/>
            <person name="Akashi H."/>
            <person name="Anderson W.W."/>
            <person name="Aquadro C.F."/>
            <person name="Ardell D.H."/>
            <person name="Arguello R."/>
            <person name="Artieri C.G."/>
            <person name="Barbash D.A."/>
            <person name="Barker D."/>
            <person name="Barsanti P."/>
            <person name="Batterham P."/>
            <person name="Batzoglou S."/>
            <person name="Begun D."/>
            <person name="Bhutkar A."/>
            <person name="Blanco E."/>
            <person name="Bosak S.A."/>
            <person name="Bradley R.K."/>
            <person name="Brand A.D."/>
            <person name="Brent M.R."/>
            <person name="Brooks A.N."/>
            <person name="Brown R.H."/>
            <person name="Butlin R.K."/>
            <person name="Caggese C."/>
            <person name="Calvi B.R."/>
            <person name="Bernardo de Carvalho A."/>
            <person name="Caspi A."/>
            <person name="Castrezana S."/>
            <person name="Celniker S.E."/>
            <person name="Chang J.L."/>
            <person name="Chapple C."/>
            <person name="Chatterji S."/>
            <person name="Chinwalla A."/>
            <person name="Civetta A."/>
            <person name="Clifton S.W."/>
            <person name="Comeron J.M."/>
            <person name="Costello J.C."/>
            <person name="Coyne J.A."/>
            <person name="Daub J."/>
            <person name="David R.G."/>
            <person name="Delcher A.L."/>
            <person name="Delehaunty K."/>
            <person name="Do C.B."/>
            <person name="Ebling H."/>
            <person name="Edwards K."/>
            <person name="Eickbush T."/>
            <person name="Evans J.D."/>
            <person name="Filipski A."/>
            <person name="Findeiss S."/>
            <person name="Freyhult E."/>
            <person name="Fulton L."/>
            <person name="Fulton R."/>
            <person name="Garcia A.C."/>
            <person name="Gardiner A."/>
            <person name="Garfield D.A."/>
            <person name="Garvin B.E."/>
            <person name="Gibson G."/>
            <person name="Gilbert D."/>
            <person name="Gnerre S."/>
            <person name="Godfrey J."/>
            <person name="Good R."/>
            <person name="Gotea V."/>
            <person name="Gravely B."/>
            <person name="Greenberg A.J."/>
            <person name="Griffiths-Jones S."/>
            <person name="Gross S."/>
            <person name="Guigo R."/>
            <person name="Gustafson E.A."/>
            <person name="Haerty W."/>
            <person name="Hahn M.W."/>
            <person name="Halligan D.L."/>
            <person name="Halpern A.L."/>
            <person name="Halter G.M."/>
            <person name="Han M.V."/>
            <person name="Heger A."/>
            <person name="Hillier L."/>
            <person name="Hinrichs A.S."/>
            <person name="Holmes I."/>
            <person name="Hoskins R.A."/>
            <person name="Hubisz M.J."/>
            <person name="Hultmark D."/>
            <person name="Huntley M.A."/>
            <person name="Jaffe D.B."/>
            <person name="Jagadeeshan S."/>
            <person name="Jeck W.R."/>
            <person name="Johnson J."/>
            <person name="Jones C.D."/>
            <person name="Jordan W.C."/>
            <person name="Karpen G.H."/>
            <person name="Kataoka E."/>
            <person name="Keightley P.D."/>
            <person name="Kheradpour P."/>
            <person name="Kirkness E.F."/>
            <person name="Koerich L.B."/>
            <person name="Kristiansen K."/>
            <person name="Kudrna D."/>
            <person name="Kulathinal R.J."/>
            <person name="Kumar S."/>
            <person name="Kwok R."/>
            <person name="Lander E."/>
            <person name="Langley C.H."/>
            <person name="Lapoint R."/>
            <person name="Lazzaro B.P."/>
            <person name="Lee S.J."/>
            <person name="Levesque L."/>
            <person name="Li R."/>
            <person name="Lin C.F."/>
            <person name="Lin M.F."/>
            <person name="Lindblad-Toh K."/>
            <person name="Llopart A."/>
            <person name="Long M."/>
            <person name="Low L."/>
            <person name="Lozovsky E."/>
            <person name="Lu J."/>
            <person name="Luo M."/>
            <person name="Machado C.A."/>
            <person name="Makalowski W."/>
            <person name="Marzo M."/>
            <person name="Matsuda M."/>
            <person name="Matzkin L."/>
            <person name="McAllister B."/>
            <person name="McBride C.S."/>
            <person name="McKernan B."/>
            <person name="McKernan K."/>
            <person name="Mendez-Lago M."/>
            <person name="Minx P."/>
            <person name="Mollenhauer M.U."/>
            <person name="Montooth K."/>
            <person name="Mount S.M."/>
            <person name="Mu X."/>
            <person name="Myers E."/>
            <person name="Negre B."/>
            <person name="Newfeld S."/>
            <person name="Nielsen R."/>
            <person name="Noor M.A."/>
            <person name="O'Grady P."/>
            <person name="Pachter L."/>
            <person name="Papaceit M."/>
            <person name="Parisi M.J."/>
            <person name="Parisi M."/>
            <person name="Parts L."/>
            <person name="Pedersen J.S."/>
            <person name="Pesole G."/>
            <person name="Phillippy A.M."/>
            <person name="Ponting C.P."/>
            <person name="Pop M."/>
            <person name="Porcelli D."/>
            <person name="Powell J.R."/>
            <person name="Prohaska S."/>
            <person name="Pruitt K."/>
            <person name="Puig M."/>
            <person name="Quesneville H."/>
            <person name="Ram K.R."/>
            <person name="Rand D."/>
            <person name="Rasmussen M.D."/>
            <person name="Reed L.K."/>
            <person name="Reenan R."/>
            <person name="Reily A."/>
            <person name="Remington K.A."/>
            <person name="Rieger T.T."/>
            <person name="Ritchie M.G."/>
            <person name="Robin C."/>
            <person name="Rogers Y.H."/>
            <person name="Rohde C."/>
            <person name="Rozas J."/>
            <person name="Rubenfield M.J."/>
            <person name="Ruiz A."/>
            <person name="Russo S."/>
            <person name="Salzberg S.L."/>
            <person name="Sanchez-Gracia A."/>
            <person name="Saranga D.J."/>
            <person name="Sato H."/>
            <person name="Schaeffer S.W."/>
            <person name="Schatz M.C."/>
            <person name="Schlenke T."/>
            <person name="Schwartz R."/>
            <person name="Segarra C."/>
            <person name="Singh R.S."/>
            <person name="Sirot L."/>
            <person name="Sirota M."/>
            <person name="Sisneros N.B."/>
            <person name="Smith C.D."/>
            <person name="Smith T.F."/>
            <person name="Spieth J."/>
            <person name="Stage D.E."/>
            <person name="Stark A."/>
            <person name="Stephan W."/>
            <person name="Strausberg R.L."/>
            <person name="Strempel S."/>
            <person name="Sturgill D."/>
            <person name="Sutton G."/>
            <person name="Sutton G.G."/>
            <person name="Tao W."/>
            <person name="Teichmann S."/>
            <person name="Tobari Y.N."/>
            <person name="Tomimura Y."/>
            <person name="Tsolas J.M."/>
            <person name="Valente V.L."/>
            <person name="Venter E."/>
            <person name="Venter J.C."/>
            <person name="Vicario S."/>
            <person name="Vieira F.G."/>
            <person name="Vilella A.J."/>
            <person name="Villasante A."/>
            <person name="Walenz B."/>
            <person name="Wang J."/>
            <person name="Wasserman M."/>
            <person name="Watts T."/>
            <person name="Wilson D."/>
            <person name="Wilson R.K."/>
            <person name="Wing R.A."/>
            <person name="Wolfner M.F."/>
            <person name="Wong A."/>
            <person name="Wong G.K."/>
            <person name="Wu C.I."/>
            <person name="Wu G."/>
            <person name="Yamamoto D."/>
            <person name="Yang H.P."/>
            <person name="Yang S.P."/>
            <person name="Yorke J.A."/>
            <person name="Yoshida K."/>
            <person name="Zdobnov E."/>
            <person name="Zhang P."/>
            <person name="Zhang Y."/>
            <person name="Zimin A.V."/>
            <person name="Baldwin J."/>
            <person name="Abdouelleil A."/>
            <person name="Abdulkadir J."/>
            <person name="Abebe A."/>
            <person name="Abera B."/>
            <person name="Abreu J."/>
            <person name="Acer S.C."/>
            <person name="Aftuck L."/>
            <person name="Alexander A."/>
            <person name="An P."/>
            <person name="Anderson E."/>
            <person name="Anderson S."/>
            <person name="Arachi H."/>
            <person name="Azer M."/>
            <person name="Bachantsang P."/>
            <person name="Barry A."/>
            <person name="Bayul T."/>
            <person name="Berlin A."/>
            <person name="Bessette D."/>
            <person name="Bloom T."/>
            <person name="Blye J."/>
            <person name="Boguslavskiy L."/>
            <person name="Bonnet C."/>
            <person name="Boukhgalter B."/>
            <person name="Bourzgui I."/>
            <person name="Brown A."/>
            <person name="Cahill P."/>
            <person name="Channer S."/>
            <person name="Cheshatsang Y."/>
            <person name="Chuda L."/>
            <person name="Citroen M."/>
            <person name="Collymore A."/>
            <person name="Cooke P."/>
            <person name="Costello M."/>
            <person name="D'Aco K."/>
            <person name="Daza R."/>
            <person name="De Haan G."/>
            <person name="DeGray S."/>
            <person name="DeMaso C."/>
            <person name="Dhargay N."/>
            <person name="Dooley K."/>
            <person name="Dooley E."/>
            <person name="Doricent M."/>
            <person name="Dorje P."/>
            <person name="Dorjee K."/>
            <person name="Dupes A."/>
            <person name="Elong R."/>
            <person name="Falk J."/>
            <person name="Farina A."/>
            <person name="Faro S."/>
            <person name="Ferguson D."/>
            <person name="Fisher S."/>
            <person name="Foley C.D."/>
            <person name="Franke A."/>
            <person name="Friedrich D."/>
            <person name="Gadbois L."/>
            <person name="Gearin G."/>
            <person name="Gearin C.R."/>
            <person name="Giannoukos G."/>
            <person name="Goode T."/>
            <person name="Graham J."/>
            <person name="Grandbois E."/>
            <person name="Grewal S."/>
            <person name="Gyaltsen K."/>
            <person name="Hafez N."/>
            <person name="Hagos B."/>
            <person name="Hall J."/>
            <person name="Henson C."/>
            <person name="Hollinger A."/>
            <person name="Honan T."/>
            <person name="Huard M.D."/>
            <person name="Hughes L."/>
            <person name="Hurhula B."/>
            <person name="Husby M.E."/>
            <person name="Kamat A."/>
            <person name="Kanga B."/>
            <person name="Kashin S."/>
            <person name="Khazanovich D."/>
            <person name="Kisner P."/>
            <person name="Lance K."/>
            <person name="Lara M."/>
            <person name="Lee W."/>
            <person name="Lennon N."/>
            <person name="Letendre F."/>
            <person name="LeVine R."/>
            <person name="Lipovsky A."/>
            <person name="Liu X."/>
            <person name="Liu J."/>
            <person name="Liu S."/>
            <person name="Lokyitsang T."/>
            <person name="Lokyitsang Y."/>
            <person name="Lubonja R."/>
            <person name="Lui A."/>
            <person name="MacDonald P."/>
            <person name="Magnisalis V."/>
            <person name="Maru K."/>
            <person name="Matthews C."/>
            <person name="McCusker W."/>
            <person name="McDonough S."/>
            <person name="Mehta T."/>
            <person name="Meldrim J."/>
            <person name="Meneus L."/>
            <person name="Mihai O."/>
            <person name="Mihalev A."/>
            <person name="Mihova T."/>
            <person name="Mittelman R."/>
            <person name="Mlenga V."/>
            <person name="Montmayeur A."/>
            <person name="Mulrain L."/>
            <person name="Navidi A."/>
            <person name="Naylor J."/>
            <person name="Negash T."/>
            <person name="Nguyen T."/>
            <person name="Nguyen N."/>
            <person name="Nicol R."/>
            <person name="Norbu C."/>
            <person name="Norbu N."/>
            <person name="Novod N."/>
            <person name="O'Neill B."/>
            <person name="Osman S."/>
            <person name="Markiewicz E."/>
            <person name="Oyono O.L."/>
            <person name="Patti C."/>
            <person name="Phunkhang P."/>
            <person name="Pierre F."/>
            <person name="Priest M."/>
            <person name="Raghuraman S."/>
            <person name="Rege F."/>
            <person name="Reyes R."/>
            <person name="Rise C."/>
            <person name="Rogov P."/>
            <person name="Ross K."/>
            <person name="Ryan E."/>
            <person name="Settipalli S."/>
            <person name="Shea T."/>
            <person name="Sherpa N."/>
            <person name="Shi L."/>
            <person name="Shih D."/>
            <person name="Sparrow T."/>
            <person name="Spaulding J."/>
            <person name="Stalker J."/>
            <person name="Stange-Thomann N."/>
            <person name="Stavropoulos S."/>
            <person name="Stone C."/>
            <person name="Strader C."/>
            <person name="Tesfaye S."/>
            <person name="Thomson T."/>
            <person name="Thoulutsang Y."/>
            <person name="Thoulutsang D."/>
            <person name="Topham K."/>
            <person name="Topping I."/>
            <person name="Tsamla T."/>
            <person name="Vassiliev H."/>
            <person name="Vo A."/>
            <person name="Wangchuk T."/>
            <person name="Wangdi T."/>
            <person name="Weiand M."/>
            <person name="Wilkinson J."/>
            <person name="Wilson A."/>
            <person name="Yadav S."/>
            <person name="Young G."/>
            <person name="Yu Q."/>
            <person name="Zembek L."/>
            <person name="Zhong D."/>
            <person name="Zimmer A."/>
            <person name="Zwirko Z."/>
            <person name="Jaffe D.B."/>
            <person name="Alvarez P."/>
            <person name="Brockman W."/>
            <person name="Butler J."/>
            <person name="Chin C."/>
            <person name="Gnerre S."/>
            <person name="Grabherr M."/>
            <person name="Kleber M."/>
            <person name="Mauceli E."/>
            <person name="MacCallum I."/>
        </authorList>
    </citation>
    <scope>NUCLEOTIDE SEQUENCE [LARGE SCALE GENOMIC DNA]</scope>
    <source>
        <strain evidence="3">MSH-3 / Tucson 14011-0111.49</strain>
    </source>
</reference>
<protein>
    <submittedName>
        <fullName evidence="2">GL25346</fullName>
    </submittedName>
</protein>
<organism evidence="3">
    <name type="scientific">Drosophila persimilis</name>
    <name type="common">Fruit fly</name>
    <dbReference type="NCBI Taxonomy" id="7234"/>
    <lineage>
        <taxon>Eukaryota</taxon>
        <taxon>Metazoa</taxon>
        <taxon>Ecdysozoa</taxon>
        <taxon>Arthropoda</taxon>
        <taxon>Hexapoda</taxon>
        <taxon>Insecta</taxon>
        <taxon>Pterygota</taxon>
        <taxon>Neoptera</taxon>
        <taxon>Endopterygota</taxon>
        <taxon>Diptera</taxon>
        <taxon>Brachycera</taxon>
        <taxon>Muscomorpha</taxon>
        <taxon>Ephydroidea</taxon>
        <taxon>Drosophilidae</taxon>
        <taxon>Drosophila</taxon>
        <taxon>Sophophora</taxon>
    </lineage>
</organism>
<keyword evidence="3" id="KW-1185">Reference proteome</keyword>
<evidence type="ECO:0000256" key="1">
    <source>
        <dbReference type="SAM" id="MobiDB-lite"/>
    </source>
</evidence>
<dbReference type="AlphaFoldDB" id="B4HDE5"/>
<name>B4HDE5_DROPE</name>
<dbReference type="HOGENOM" id="CLU_2063873_0_0_1"/>
<dbReference type="Proteomes" id="UP000008744">
    <property type="component" value="Unassembled WGS sequence"/>
</dbReference>
<accession>B4HDE5</accession>
<gene>
    <name evidence="2" type="primary">Dper\GL25346</name>
    <name evidence="2" type="ORF">Dper_GL25346</name>
</gene>
<feature type="compositionally biased region" description="Polar residues" evidence="1">
    <location>
        <begin position="92"/>
        <end position="106"/>
    </location>
</feature>
<evidence type="ECO:0000313" key="3">
    <source>
        <dbReference type="Proteomes" id="UP000008744"/>
    </source>
</evidence>
<evidence type="ECO:0000313" key="2">
    <source>
        <dbReference type="EMBL" id="EDW26665.1"/>
    </source>
</evidence>
<feature type="region of interest" description="Disordered" evidence="1">
    <location>
        <begin position="79"/>
        <end position="111"/>
    </location>
</feature>
<dbReference type="OMA" id="GDLWIRR"/>
<dbReference type="EMBL" id="CH480180">
    <property type="protein sequence ID" value="EDW26665.1"/>
    <property type="molecule type" value="Genomic_DNA"/>
</dbReference>